<name>A0A1I0WWN4_9CLOT</name>
<protein>
    <submittedName>
        <fullName evidence="1">Uncharacterized protein</fullName>
    </submittedName>
</protein>
<organism evidence="1 2">
    <name type="scientific">Clostridium frigidicarnis</name>
    <dbReference type="NCBI Taxonomy" id="84698"/>
    <lineage>
        <taxon>Bacteria</taxon>
        <taxon>Bacillati</taxon>
        <taxon>Bacillota</taxon>
        <taxon>Clostridia</taxon>
        <taxon>Eubacteriales</taxon>
        <taxon>Clostridiaceae</taxon>
        <taxon>Clostridium</taxon>
    </lineage>
</organism>
<dbReference type="Proteomes" id="UP000198619">
    <property type="component" value="Unassembled WGS sequence"/>
</dbReference>
<evidence type="ECO:0000313" key="2">
    <source>
        <dbReference type="Proteomes" id="UP000198619"/>
    </source>
</evidence>
<keyword evidence="2" id="KW-1185">Reference proteome</keyword>
<dbReference type="AlphaFoldDB" id="A0A1I0WWN4"/>
<accession>A0A1I0WWN4</accession>
<gene>
    <name evidence="1" type="ORF">SAMN04488528_1006127</name>
</gene>
<dbReference type="OrthoDB" id="9838315at2"/>
<reference evidence="1 2" key="1">
    <citation type="submission" date="2016-10" db="EMBL/GenBank/DDBJ databases">
        <authorList>
            <person name="de Groot N.N."/>
        </authorList>
    </citation>
    <scope>NUCLEOTIDE SEQUENCE [LARGE SCALE GENOMIC DNA]</scope>
    <source>
        <strain evidence="1 2">DSM 12271</strain>
    </source>
</reference>
<sequence length="124" mass="14813">MNFIFPIGYDVCFSENGIEYFGQVVDRRELEGKKTYTVHTNEGIKKQCKEESLELYYFDTTTIYVVQFSDGKFLEFRENRTIKKVSLKNADKWQYKWHAEEIAKELSNELNEEVKFRSVELTLK</sequence>
<proteinExistence type="predicted"/>
<dbReference type="EMBL" id="FOKI01000006">
    <property type="protein sequence ID" value="SFA93129.1"/>
    <property type="molecule type" value="Genomic_DNA"/>
</dbReference>
<dbReference type="RefSeq" id="WP_090039547.1">
    <property type="nucleotide sequence ID" value="NZ_FOKI01000006.1"/>
</dbReference>
<evidence type="ECO:0000313" key="1">
    <source>
        <dbReference type="EMBL" id="SFA93129.1"/>
    </source>
</evidence>